<sequence length="173" mass="20594">MRVFYAVTFNQETKEKLLEYRNIVANQSIKGKFTNPNNFHLTLEFIGEVDEKQLKLLINLLYQLQDYPEQLIFSCIGSFKRKNKEIIWLGIEKNKELMKLQRELRDLLIKNEFEVDNRKYKPHITIGRQIVRVDSMHEIDVEPMQVPIKSIALMESKRVNGELIYEPLKEIIL</sequence>
<dbReference type="PANTHER" id="PTHR35561:SF1">
    <property type="entry name" value="RNA 2',3'-CYCLIC PHOSPHODIESTERASE"/>
    <property type="match status" value="1"/>
</dbReference>
<dbReference type="HAMAP" id="MF_01940">
    <property type="entry name" value="RNA_CPDase"/>
    <property type="match status" value="1"/>
</dbReference>
<dbReference type="SUPFAM" id="SSF55144">
    <property type="entry name" value="LigT-like"/>
    <property type="match status" value="1"/>
</dbReference>
<comment type="function">
    <text evidence="2">Hydrolyzes RNA 2',3'-cyclic phosphodiester to an RNA 2'-phosphomonoester.</text>
</comment>
<name>A0ABT4CXY9_9CLOT</name>
<keyword evidence="4" id="KW-1185">Reference proteome</keyword>
<protein>
    <recommendedName>
        <fullName evidence="2">RNA 2',3'-cyclic phosphodiesterase</fullName>
        <shortName evidence="2">RNA 2',3'-CPDase</shortName>
        <ecNumber evidence="2">3.1.4.58</ecNumber>
    </recommendedName>
</protein>
<dbReference type="InterPro" id="IPR004175">
    <property type="entry name" value="RNA_CPDase"/>
</dbReference>
<dbReference type="Gene3D" id="3.90.1140.10">
    <property type="entry name" value="Cyclic phosphodiesterase"/>
    <property type="match status" value="1"/>
</dbReference>
<comment type="similarity">
    <text evidence="2">Belongs to the 2H phosphoesterase superfamily. ThpR family.</text>
</comment>
<gene>
    <name evidence="3" type="primary">thpR</name>
    <name evidence="3" type="ORF">OW763_05660</name>
</gene>
<comment type="caution">
    <text evidence="3">The sequence shown here is derived from an EMBL/GenBank/DDBJ whole genome shotgun (WGS) entry which is preliminary data.</text>
</comment>
<feature type="short sequence motif" description="HXTX 1" evidence="2">
    <location>
        <begin position="40"/>
        <end position="43"/>
    </location>
</feature>
<dbReference type="NCBIfam" id="TIGR02258">
    <property type="entry name" value="2_5_ligase"/>
    <property type="match status" value="1"/>
</dbReference>
<dbReference type="Proteomes" id="UP001078443">
    <property type="component" value="Unassembled WGS sequence"/>
</dbReference>
<dbReference type="EMBL" id="JAPQER010000002">
    <property type="protein sequence ID" value="MCY6483834.1"/>
    <property type="molecule type" value="Genomic_DNA"/>
</dbReference>
<accession>A0ABT4CXY9</accession>
<dbReference type="PANTHER" id="PTHR35561">
    <property type="entry name" value="RNA 2',3'-CYCLIC PHOSPHODIESTERASE"/>
    <property type="match status" value="1"/>
</dbReference>
<dbReference type="RefSeq" id="WP_268040109.1">
    <property type="nucleotide sequence ID" value="NZ_JAPQER010000002.1"/>
</dbReference>
<feature type="active site" description="Proton acceptor" evidence="2">
    <location>
        <position position="123"/>
    </location>
</feature>
<proteinExistence type="inferred from homology"/>
<evidence type="ECO:0000313" key="4">
    <source>
        <dbReference type="Proteomes" id="UP001078443"/>
    </source>
</evidence>
<dbReference type="Pfam" id="PF13563">
    <property type="entry name" value="2_5_RNA_ligase2"/>
    <property type="match status" value="1"/>
</dbReference>
<dbReference type="EC" id="3.1.4.58" evidence="2"/>
<evidence type="ECO:0000256" key="1">
    <source>
        <dbReference type="ARBA" id="ARBA00022801"/>
    </source>
</evidence>
<evidence type="ECO:0000313" key="3">
    <source>
        <dbReference type="EMBL" id="MCY6483834.1"/>
    </source>
</evidence>
<dbReference type="InterPro" id="IPR009097">
    <property type="entry name" value="Cyclic_Pdiesterase"/>
</dbReference>
<evidence type="ECO:0000256" key="2">
    <source>
        <dbReference type="HAMAP-Rule" id="MF_01940"/>
    </source>
</evidence>
<feature type="short sequence motif" description="HXTX 2" evidence="2">
    <location>
        <begin position="123"/>
        <end position="126"/>
    </location>
</feature>
<reference evidence="3" key="1">
    <citation type="submission" date="2022-12" db="EMBL/GenBank/DDBJ databases">
        <authorList>
            <person name="Wang J."/>
        </authorList>
    </citation>
    <scope>NUCLEOTIDE SEQUENCE</scope>
    <source>
        <strain evidence="3">HY-45-18</strain>
    </source>
</reference>
<comment type="catalytic activity">
    <reaction evidence="2">
        <text>a 3'-end 2',3'-cyclophospho-ribonucleotide-RNA + H2O = a 3'-end 2'-phospho-ribonucleotide-RNA + H(+)</text>
        <dbReference type="Rhea" id="RHEA:11828"/>
        <dbReference type="Rhea" id="RHEA-COMP:10464"/>
        <dbReference type="Rhea" id="RHEA-COMP:17353"/>
        <dbReference type="ChEBI" id="CHEBI:15377"/>
        <dbReference type="ChEBI" id="CHEBI:15378"/>
        <dbReference type="ChEBI" id="CHEBI:83064"/>
        <dbReference type="ChEBI" id="CHEBI:173113"/>
        <dbReference type="EC" id="3.1.4.58"/>
    </reaction>
</comment>
<organism evidence="3 4">
    <name type="scientific">Clostridium aestuarii</name>
    <dbReference type="NCBI Taxonomy" id="338193"/>
    <lineage>
        <taxon>Bacteria</taxon>
        <taxon>Bacillati</taxon>
        <taxon>Bacillota</taxon>
        <taxon>Clostridia</taxon>
        <taxon>Eubacteriales</taxon>
        <taxon>Clostridiaceae</taxon>
        <taxon>Clostridium</taxon>
    </lineage>
</organism>
<feature type="active site" description="Proton donor" evidence="2">
    <location>
        <position position="40"/>
    </location>
</feature>
<keyword evidence="1 2" id="KW-0378">Hydrolase</keyword>